<dbReference type="HOGENOM" id="CLU_378961_0_0_1"/>
<feature type="compositionally biased region" description="Acidic residues" evidence="1">
    <location>
        <begin position="306"/>
        <end position="315"/>
    </location>
</feature>
<accession>A0A074XWP7</accession>
<evidence type="ECO:0008006" key="4">
    <source>
        <dbReference type="Google" id="ProtNLM"/>
    </source>
</evidence>
<proteinExistence type="predicted"/>
<gene>
    <name evidence="2" type="ORF">M438DRAFT_361431</name>
</gene>
<dbReference type="SUPFAM" id="SSF53067">
    <property type="entry name" value="Actin-like ATPase domain"/>
    <property type="match status" value="1"/>
</dbReference>
<keyword evidence="3" id="KW-1185">Reference proteome</keyword>
<organism evidence="2 3">
    <name type="scientific">Aureobasidium pullulans EXF-150</name>
    <dbReference type="NCBI Taxonomy" id="1043002"/>
    <lineage>
        <taxon>Eukaryota</taxon>
        <taxon>Fungi</taxon>
        <taxon>Dikarya</taxon>
        <taxon>Ascomycota</taxon>
        <taxon>Pezizomycotina</taxon>
        <taxon>Dothideomycetes</taxon>
        <taxon>Dothideomycetidae</taxon>
        <taxon>Dothideales</taxon>
        <taxon>Saccotheciaceae</taxon>
        <taxon>Aureobasidium</taxon>
    </lineage>
</organism>
<dbReference type="PANTHER" id="PTHR14187">
    <property type="entry name" value="ALPHA KINASE/ELONGATION FACTOR 2 KINASE"/>
    <property type="match status" value="1"/>
</dbReference>
<dbReference type="InterPro" id="IPR043129">
    <property type="entry name" value="ATPase_NBD"/>
</dbReference>
<dbReference type="RefSeq" id="XP_029766200.1">
    <property type="nucleotide sequence ID" value="XM_029907507.1"/>
</dbReference>
<dbReference type="STRING" id="1043002.A0A074XWP7"/>
<dbReference type="EMBL" id="KL584974">
    <property type="protein sequence ID" value="KEQ90013.1"/>
    <property type="molecule type" value="Genomic_DNA"/>
</dbReference>
<dbReference type="PANTHER" id="PTHR14187:SF82">
    <property type="entry name" value="FAMILY CHAPERONE, PUTATIVE (AFU_ORTHOLOGUE AFUA_7G08575)-RELATED"/>
    <property type="match status" value="1"/>
</dbReference>
<feature type="region of interest" description="Disordered" evidence="1">
    <location>
        <begin position="286"/>
        <end position="315"/>
    </location>
</feature>
<dbReference type="AlphaFoldDB" id="A0A074XWP7"/>
<dbReference type="Proteomes" id="UP000030706">
    <property type="component" value="Unassembled WGS sequence"/>
</dbReference>
<sequence>MNTPSTIYTPSPTPVDIDRAITEYMAEQPQEIPHSQVDDMTFDQYMESNFEDTSGRIVTPEFLRNVDTGSPSNEESLEMDSPQVDTGDDTTEIEIKEESGADNADKSQVDEGSEEDGPEVKEEAEGDGNEDSEVDEGAVTDTEARPQQLADYNWRENRQATGLNKKIHGNWRLAALGKTTSTFSSRGPDGVIGDNQRLIDIVDMQRNFVNTGNRKGGGIFKKVYKDGKKKGQAVISKKGHKSTCTVIDSAKAAFKPAMRLKNDKDVIEAGRKSALKILERYVDAQPRKKGKAKRESKKGKKAKVDEAEDEEHEDEDIDCVGIDKVLEKGPDDDDEGPEGNGGAAFDYNIVCPTKKFDKIVSLDPLRLQEAAPGIGALCGAAFLNLRFEDLIRTRLGAAAFDRLRESLPMLWQAAVKDFENNVKRNFDPSKSKTKYDKKKYFVNFPGAPNDPETGIKDGYITIHSAEVAEIFRPIIDSVIDLVERQRMTLAANGLTAKGVILVGGFGQSKYLYACLKQRFADQDPLPTYSQATAGTPPGSEGPRFQILQPPNPWTAVVRGAVLSGLETGVIVSRKARRHYGVITNRTWDGSKHSPNNKYWCETMGEWRADNQIDWCIQRGQDLPVDKPVMLPFSYVWTFQKRFPSSVNPKIIVSDAVDAPSEYVKSAETRVLCQLPANLKDVPRDCFGFCIKNERKLRELEIEVGVVVDSGSLNFDLRVDDIVYGKVRADYE</sequence>
<dbReference type="GeneID" id="40749813"/>
<protein>
    <recommendedName>
        <fullName evidence="4">Actin-like ATPase domain-containing protein</fullName>
    </recommendedName>
</protein>
<evidence type="ECO:0000256" key="1">
    <source>
        <dbReference type="SAM" id="MobiDB-lite"/>
    </source>
</evidence>
<evidence type="ECO:0000313" key="3">
    <source>
        <dbReference type="Proteomes" id="UP000030706"/>
    </source>
</evidence>
<feature type="region of interest" description="Disordered" evidence="1">
    <location>
        <begin position="48"/>
        <end position="156"/>
    </location>
</feature>
<evidence type="ECO:0000313" key="2">
    <source>
        <dbReference type="EMBL" id="KEQ90013.1"/>
    </source>
</evidence>
<feature type="compositionally biased region" description="Acidic residues" evidence="1">
    <location>
        <begin position="124"/>
        <end position="138"/>
    </location>
</feature>
<dbReference type="OrthoDB" id="2963168at2759"/>
<reference evidence="2 3" key="1">
    <citation type="journal article" date="2014" name="BMC Genomics">
        <title>Genome sequencing of four Aureobasidium pullulans varieties: biotechnological potential, stress tolerance, and description of new species.</title>
        <authorList>
            <person name="Gostin Ar C."/>
            <person name="Ohm R.A."/>
            <person name="Kogej T."/>
            <person name="Sonjak S."/>
            <person name="Turk M."/>
            <person name="Zajc J."/>
            <person name="Zalar P."/>
            <person name="Grube M."/>
            <person name="Sun H."/>
            <person name="Han J."/>
            <person name="Sharma A."/>
            <person name="Chiniquy J."/>
            <person name="Ngan C.Y."/>
            <person name="Lipzen A."/>
            <person name="Barry K."/>
            <person name="Grigoriev I.V."/>
            <person name="Gunde-Cimerman N."/>
        </authorList>
    </citation>
    <scope>NUCLEOTIDE SEQUENCE [LARGE SCALE GENOMIC DNA]</scope>
    <source>
        <strain evidence="2 3">EXF-150</strain>
    </source>
</reference>
<feature type="compositionally biased region" description="Basic and acidic residues" evidence="1">
    <location>
        <begin position="93"/>
        <end position="109"/>
    </location>
</feature>
<dbReference type="CDD" id="cd10170">
    <property type="entry name" value="ASKHA_NBD_HSP70"/>
    <property type="match status" value="1"/>
</dbReference>
<feature type="compositionally biased region" description="Basic residues" evidence="1">
    <location>
        <begin position="287"/>
        <end position="301"/>
    </location>
</feature>
<name>A0A074XWP7_AURPU</name>